<dbReference type="PROSITE" id="PS51747">
    <property type="entry name" value="CYT_DCMP_DEAMINASES_2"/>
    <property type="match status" value="1"/>
</dbReference>
<dbReference type="PROSITE" id="PS00903">
    <property type="entry name" value="CYT_DCMP_DEAMINASES_1"/>
    <property type="match status" value="1"/>
</dbReference>
<dbReference type="eggNOG" id="COG2131">
    <property type="taxonomic scope" value="Bacteria"/>
</dbReference>
<evidence type="ECO:0000256" key="2">
    <source>
        <dbReference type="ARBA" id="ARBA00006576"/>
    </source>
</evidence>
<keyword evidence="5 7" id="KW-0862">Zinc</keyword>
<keyword evidence="4" id="KW-0378">Hydrolase</keyword>
<evidence type="ECO:0000256" key="6">
    <source>
        <dbReference type="PIRSR" id="PIRSR006019-1"/>
    </source>
</evidence>
<dbReference type="OrthoDB" id="9788517at2"/>
<evidence type="ECO:0000256" key="4">
    <source>
        <dbReference type="ARBA" id="ARBA00022801"/>
    </source>
</evidence>
<evidence type="ECO:0000256" key="5">
    <source>
        <dbReference type="ARBA" id="ARBA00022833"/>
    </source>
</evidence>
<dbReference type="Pfam" id="PF00383">
    <property type="entry name" value="dCMP_cyt_deam_1"/>
    <property type="match status" value="1"/>
</dbReference>
<feature type="binding site" evidence="7">
    <location>
        <position position="117"/>
    </location>
    <ligand>
        <name>Zn(2+)</name>
        <dbReference type="ChEBI" id="CHEBI:29105"/>
        <note>catalytic</note>
    </ligand>
</feature>
<dbReference type="GO" id="GO:0004132">
    <property type="term" value="F:dCMP deaminase activity"/>
    <property type="evidence" value="ECO:0007669"/>
    <property type="project" value="InterPro"/>
</dbReference>
<evidence type="ECO:0000256" key="1">
    <source>
        <dbReference type="ARBA" id="ARBA00001947"/>
    </source>
</evidence>
<comment type="cofactor">
    <cofactor evidence="1 7">
        <name>Zn(2+)</name>
        <dbReference type="ChEBI" id="CHEBI:29105"/>
    </cofactor>
</comment>
<dbReference type="InterPro" id="IPR002125">
    <property type="entry name" value="CMP_dCMP_dom"/>
</dbReference>
<feature type="active site" description="Proton donor" evidence="6">
    <location>
        <position position="91"/>
    </location>
</feature>
<dbReference type="PANTHER" id="PTHR11086:SF18">
    <property type="entry name" value="DEOXYCYTIDYLATE DEAMINASE"/>
    <property type="match status" value="1"/>
</dbReference>
<dbReference type="InterPro" id="IPR016473">
    <property type="entry name" value="dCMP_deaminase"/>
</dbReference>
<dbReference type="Gene3D" id="3.40.140.10">
    <property type="entry name" value="Cytidine Deaminase, domain 2"/>
    <property type="match status" value="1"/>
</dbReference>
<gene>
    <name evidence="9" type="ordered locus">Acear_2228</name>
</gene>
<evidence type="ECO:0000256" key="7">
    <source>
        <dbReference type="PIRSR" id="PIRSR006019-2"/>
    </source>
</evidence>
<feature type="domain" description="CMP/dCMP-type deaminase" evidence="8">
    <location>
        <begin position="16"/>
        <end position="149"/>
    </location>
</feature>
<name>D9QTZ3_ACEAZ</name>
<evidence type="ECO:0000256" key="3">
    <source>
        <dbReference type="ARBA" id="ARBA00022723"/>
    </source>
</evidence>
<dbReference type="InterPro" id="IPR016192">
    <property type="entry name" value="APOBEC/CMP_deaminase_Zn-bd"/>
</dbReference>
<dbReference type="InterPro" id="IPR035105">
    <property type="entry name" value="Deoxycytidylate_deaminase_dom"/>
</dbReference>
<dbReference type="InterPro" id="IPR015517">
    <property type="entry name" value="dCMP_deaminase-rel"/>
</dbReference>
<evidence type="ECO:0000313" key="9">
    <source>
        <dbReference type="EMBL" id="ADL13714.1"/>
    </source>
</evidence>
<dbReference type="AlphaFoldDB" id="D9QTZ3"/>
<protein>
    <submittedName>
        <fullName evidence="9">CMP/dCMP deaminase zinc-binding protein</fullName>
    </submittedName>
</protein>
<keyword evidence="10" id="KW-1185">Reference proteome</keyword>
<evidence type="ECO:0000259" key="8">
    <source>
        <dbReference type="PROSITE" id="PS51747"/>
    </source>
</evidence>
<comment type="similarity">
    <text evidence="2">Belongs to the cytidine and deoxycytidylate deaminase family.</text>
</comment>
<sequence length="159" mass="17344">MELNSIEEPEVDDRPSWDQYFMELTSVVAKRSTCLRRKVGALLVKEGRVLATGYNGAPSGLKHCSETGCIREERNIPSGQRHELCRGLHAEQNAIIQAALHGTSIDGATLYCTHQPCVVCAKMIINAGIDEIIIGGSYPDELSASMLEEAGVGVKRFNK</sequence>
<dbReference type="Proteomes" id="UP000001661">
    <property type="component" value="Chromosome"/>
</dbReference>
<dbReference type="CDD" id="cd01286">
    <property type="entry name" value="deoxycytidylate_deaminase"/>
    <property type="match status" value="1"/>
</dbReference>
<feature type="binding site" evidence="7">
    <location>
        <position position="120"/>
    </location>
    <ligand>
        <name>Zn(2+)</name>
        <dbReference type="ChEBI" id="CHEBI:29105"/>
        <note>catalytic</note>
    </ligand>
</feature>
<keyword evidence="3 7" id="KW-0479">Metal-binding</keyword>
<evidence type="ECO:0000313" key="10">
    <source>
        <dbReference type="Proteomes" id="UP000001661"/>
    </source>
</evidence>
<dbReference type="PANTHER" id="PTHR11086">
    <property type="entry name" value="DEOXYCYTIDYLATE DEAMINASE-RELATED"/>
    <property type="match status" value="1"/>
</dbReference>
<feature type="binding site" evidence="7">
    <location>
        <position position="89"/>
    </location>
    <ligand>
        <name>Zn(2+)</name>
        <dbReference type="ChEBI" id="CHEBI:29105"/>
        <note>catalytic</note>
    </ligand>
</feature>
<dbReference type="SUPFAM" id="SSF53927">
    <property type="entry name" value="Cytidine deaminase-like"/>
    <property type="match status" value="1"/>
</dbReference>
<accession>D9QTZ3</accession>
<dbReference type="EMBL" id="CP002105">
    <property type="protein sequence ID" value="ADL13714.1"/>
    <property type="molecule type" value="Genomic_DNA"/>
</dbReference>
<dbReference type="PIRSF" id="PIRSF006019">
    <property type="entry name" value="dCMP_deaminase"/>
    <property type="match status" value="1"/>
</dbReference>
<dbReference type="GO" id="GO:0008270">
    <property type="term" value="F:zinc ion binding"/>
    <property type="evidence" value="ECO:0007669"/>
    <property type="project" value="InterPro"/>
</dbReference>
<dbReference type="STRING" id="574087.Acear_2228"/>
<dbReference type="GO" id="GO:0005737">
    <property type="term" value="C:cytoplasm"/>
    <property type="evidence" value="ECO:0007669"/>
    <property type="project" value="TreeGrafter"/>
</dbReference>
<dbReference type="InterPro" id="IPR016193">
    <property type="entry name" value="Cytidine_deaminase-like"/>
</dbReference>
<dbReference type="KEGG" id="aar:Acear_2228"/>
<dbReference type="RefSeq" id="WP_013279155.1">
    <property type="nucleotide sequence ID" value="NC_014378.1"/>
</dbReference>
<proteinExistence type="inferred from homology"/>
<dbReference type="GO" id="GO:0006220">
    <property type="term" value="P:pyrimidine nucleotide metabolic process"/>
    <property type="evidence" value="ECO:0007669"/>
    <property type="project" value="InterPro"/>
</dbReference>
<reference evidence="9 10" key="1">
    <citation type="journal article" date="2010" name="Stand. Genomic Sci.">
        <title>Complete genome sequence of Acetohalobium arabaticum type strain (Z-7288).</title>
        <authorList>
            <person name="Sikorski J."/>
            <person name="Lapidus A."/>
            <person name="Chertkov O."/>
            <person name="Lucas S."/>
            <person name="Copeland A."/>
            <person name="Glavina Del Rio T."/>
            <person name="Nolan M."/>
            <person name="Tice H."/>
            <person name="Cheng J.F."/>
            <person name="Han C."/>
            <person name="Brambilla E."/>
            <person name="Pitluck S."/>
            <person name="Liolios K."/>
            <person name="Ivanova N."/>
            <person name="Mavromatis K."/>
            <person name="Mikhailova N."/>
            <person name="Pati A."/>
            <person name="Bruce D."/>
            <person name="Detter C."/>
            <person name="Tapia R."/>
            <person name="Goodwin L."/>
            <person name="Chen A."/>
            <person name="Palaniappan K."/>
            <person name="Land M."/>
            <person name="Hauser L."/>
            <person name="Chang Y.J."/>
            <person name="Jeffries C.D."/>
            <person name="Rohde M."/>
            <person name="Goker M."/>
            <person name="Spring S."/>
            <person name="Woyke T."/>
            <person name="Bristow J."/>
            <person name="Eisen J.A."/>
            <person name="Markowitz V."/>
            <person name="Hugenholtz P."/>
            <person name="Kyrpides N.C."/>
            <person name="Klenk H.P."/>
        </authorList>
    </citation>
    <scope>NUCLEOTIDE SEQUENCE [LARGE SCALE GENOMIC DNA]</scope>
    <source>
        <strain evidence="10">ATCC 49924 / DSM 5501 / Z-7288</strain>
    </source>
</reference>
<organism evidence="9 10">
    <name type="scientific">Acetohalobium arabaticum (strain ATCC 49924 / DSM 5501 / Z-7288)</name>
    <dbReference type="NCBI Taxonomy" id="574087"/>
    <lineage>
        <taxon>Bacteria</taxon>
        <taxon>Bacillati</taxon>
        <taxon>Bacillota</taxon>
        <taxon>Clostridia</taxon>
        <taxon>Halanaerobiales</taxon>
        <taxon>Halobacteroidaceae</taxon>
        <taxon>Acetohalobium</taxon>
    </lineage>
</organism>
<dbReference type="HOGENOM" id="CLU_047993_2_3_9"/>